<dbReference type="Pfam" id="PF00072">
    <property type="entry name" value="Response_reg"/>
    <property type="match status" value="1"/>
</dbReference>
<comment type="caution">
    <text evidence="4">The sequence shown here is derived from an EMBL/GenBank/DDBJ whole genome shotgun (WGS) entry which is preliminary data.</text>
</comment>
<keyword evidence="4" id="KW-0238">DNA-binding</keyword>
<keyword evidence="5" id="KW-1185">Reference proteome</keyword>
<dbReference type="SMART" id="SM00448">
    <property type="entry name" value="REC"/>
    <property type="match status" value="1"/>
</dbReference>
<protein>
    <submittedName>
        <fullName evidence="4">DNA-binding response regulator</fullName>
    </submittedName>
</protein>
<gene>
    <name evidence="4" type="ORF">GCM10010976_08200</name>
</gene>
<dbReference type="PROSITE" id="PS50930">
    <property type="entry name" value="HTH_LYTTR"/>
    <property type="match status" value="1"/>
</dbReference>
<feature type="modified residue" description="4-aspartylphosphate" evidence="1">
    <location>
        <position position="54"/>
    </location>
</feature>
<dbReference type="PROSITE" id="PS50110">
    <property type="entry name" value="RESPONSE_REGULATORY"/>
    <property type="match status" value="1"/>
</dbReference>
<dbReference type="Gene3D" id="3.40.50.2300">
    <property type="match status" value="1"/>
</dbReference>
<dbReference type="RefSeq" id="WP_229736572.1">
    <property type="nucleotide sequence ID" value="NZ_BMFQ01000001.1"/>
</dbReference>
<evidence type="ECO:0000259" key="3">
    <source>
        <dbReference type="PROSITE" id="PS50930"/>
    </source>
</evidence>
<proteinExistence type="predicted"/>
<reference evidence="4" key="1">
    <citation type="journal article" date="2014" name="Int. J. Syst. Evol. Microbiol.">
        <title>Complete genome sequence of Corynebacterium casei LMG S-19264T (=DSM 44701T), isolated from a smear-ripened cheese.</title>
        <authorList>
            <consortium name="US DOE Joint Genome Institute (JGI-PGF)"/>
            <person name="Walter F."/>
            <person name="Albersmeier A."/>
            <person name="Kalinowski J."/>
            <person name="Ruckert C."/>
        </authorList>
    </citation>
    <scope>NUCLEOTIDE SEQUENCE</scope>
    <source>
        <strain evidence="4">CGMCC 1.12751</strain>
    </source>
</reference>
<dbReference type="InterPro" id="IPR007492">
    <property type="entry name" value="LytTR_DNA-bd_dom"/>
</dbReference>
<evidence type="ECO:0000256" key="1">
    <source>
        <dbReference type="PROSITE-ProRule" id="PRU00169"/>
    </source>
</evidence>
<name>A0A917LL44_9FLAO</name>
<reference evidence="4" key="2">
    <citation type="submission" date="2020-09" db="EMBL/GenBank/DDBJ databases">
        <authorList>
            <person name="Sun Q."/>
            <person name="Zhou Y."/>
        </authorList>
    </citation>
    <scope>NUCLEOTIDE SEQUENCE</scope>
    <source>
        <strain evidence="4">CGMCC 1.12751</strain>
    </source>
</reference>
<feature type="domain" description="Response regulatory" evidence="2">
    <location>
        <begin position="3"/>
        <end position="115"/>
    </location>
</feature>
<organism evidence="4 5">
    <name type="scientific">Bizionia arctica</name>
    <dbReference type="NCBI Taxonomy" id="1495645"/>
    <lineage>
        <taxon>Bacteria</taxon>
        <taxon>Pseudomonadati</taxon>
        <taxon>Bacteroidota</taxon>
        <taxon>Flavobacteriia</taxon>
        <taxon>Flavobacteriales</taxon>
        <taxon>Flavobacteriaceae</taxon>
        <taxon>Bizionia</taxon>
    </lineage>
</organism>
<dbReference type="Proteomes" id="UP000625976">
    <property type="component" value="Unassembled WGS sequence"/>
</dbReference>
<dbReference type="SMART" id="SM00850">
    <property type="entry name" value="LytTR"/>
    <property type="match status" value="1"/>
</dbReference>
<dbReference type="InterPro" id="IPR001789">
    <property type="entry name" value="Sig_transdc_resp-reg_receiver"/>
</dbReference>
<dbReference type="InterPro" id="IPR011006">
    <property type="entry name" value="CheY-like_superfamily"/>
</dbReference>
<accession>A0A917LL44</accession>
<evidence type="ECO:0000259" key="2">
    <source>
        <dbReference type="PROSITE" id="PS50110"/>
    </source>
</evidence>
<dbReference type="SUPFAM" id="SSF52172">
    <property type="entry name" value="CheY-like"/>
    <property type="match status" value="1"/>
</dbReference>
<dbReference type="EMBL" id="BMFQ01000001">
    <property type="protein sequence ID" value="GGG38776.1"/>
    <property type="molecule type" value="Genomic_DNA"/>
</dbReference>
<evidence type="ECO:0000313" key="4">
    <source>
        <dbReference type="EMBL" id="GGG38776.1"/>
    </source>
</evidence>
<dbReference type="PANTHER" id="PTHR45526">
    <property type="entry name" value="TRANSCRIPTIONAL REGULATORY PROTEIN DPIA"/>
    <property type="match status" value="1"/>
</dbReference>
<dbReference type="GO" id="GO:0003677">
    <property type="term" value="F:DNA binding"/>
    <property type="evidence" value="ECO:0007669"/>
    <property type="project" value="UniProtKB-KW"/>
</dbReference>
<dbReference type="PANTHER" id="PTHR45526:SF1">
    <property type="entry name" value="TRANSCRIPTIONAL REGULATORY PROTEIN DCUR-RELATED"/>
    <property type="match status" value="1"/>
</dbReference>
<sequence>MMTCIIIEDEIPAQKILKNYLGKLPNMELQGVFKAAIEANSFLNNHTVDLVFLDINLPDISGIDFIKTIKNPPAIIMTTAYPDYAVSSFELETIVDYLVKPFSFDRFLKSINKAKERIEKTEKISENGLEEILFLNVDKTLHKIETNSIVYIESNRNYITVITDNKKLSYIDSLKNWIQKLPNNQFIQVHKSFIINRKYVEKISGNEIYVQGNRIPIGRTYKQELLKQLKII</sequence>
<keyword evidence="1" id="KW-0597">Phosphoprotein</keyword>
<dbReference type="InterPro" id="IPR051271">
    <property type="entry name" value="2C-system_Tx_regulators"/>
</dbReference>
<feature type="domain" description="HTH LytTR-type" evidence="3">
    <location>
        <begin position="133"/>
        <end position="231"/>
    </location>
</feature>
<dbReference type="Pfam" id="PF04397">
    <property type="entry name" value="LytTR"/>
    <property type="match status" value="1"/>
</dbReference>
<dbReference type="GO" id="GO:0000156">
    <property type="term" value="F:phosphorelay response regulator activity"/>
    <property type="evidence" value="ECO:0007669"/>
    <property type="project" value="TreeGrafter"/>
</dbReference>
<evidence type="ECO:0000313" key="5">
    <source>
        <dbReference type="Proteomes" id="UP000625976"/>
    </source>
</evidence>
<dbReference type="Gene3D" id="2.40.50.1020">
    <property type="entry name" value="LytTr DNA-binding domain"/>
    <property type="match status" value="1"/>
</dbReference>
<dbReference type="AlphaFoldDB" id="A0A917LL44"/>